<dbReference type="STRING" id="667015.Bacsa_3373"/>
<dbReference type="HOGENOM" id="CLU_046640_4_2_10"/>
<organism evidence="2 3">
    <name type="scientific">Phocaeicola salanitronis (strain DSM 18170 / JCM 13657 / CCUG 60908 / BL78)</name>
    <name type="common">Bacteroides salanitronis</name>
    <dbReference type="NCBI Taxonomy" id="667015"/>
    <lineage>
        <taxon>Bacteria</taxon>
        <taxon>Pseudomonadati</taxon>
        <taxon>Bacteroidota</taxon>
        <taxon>Bacteroidia</taxon>
        <taxon>Bacteroidales</taxon>
        <taxon>Bacteroidaceae</taxon>
        <taxon>Phocaeicola</taxon>
    </lineage>
</organism>
<dbReference type="Pfam" id="PF17761">
    <property type="entry name" value="DUF1016_N"/>
    <property type="match status" value="1"/>
</dbReference>
<feature type="domain" description="YhcG N-terminal" evidence="1">
    <location>
        <begin position="18"/>
        <end position="61"/>
    </location>
</feature>
<gene>
    <name evidence="2" type="ordered locus">Bacsa_3373</name>
</gene>
<name>F0R5Z2_PHOSB</name>
<keyword evidence="3" id="KW-1185">Reference proteome</keyword>
<protein>
    <recommendedName>
        <fullName evidence="1">YhcG N-terminal domain-containing protein</fullName>
    </recommendedName>
</protein>
<dbReference type="eggNOG" id="COG4804">
    <property type="taxonomic scope" value="Bacteria"/>
</dbReference>
<dbReference type="AlphaFoldDB" id="F0R5Z2"/>
<evidence type="ECO:0000259" key="1">
    <source>
        <dbReference type="Pfam" id="PF17761"/>
    </source>
</evidence>
<dbReference type="Proteomes" id="UP000007486">
    <property type="component" value="Chromosome"/>
</dbReference>
<dbReference type="EMBL" id="CP002530">
    <property type="protein sequence ID" value="ADY37898.1"/>
    <property type="molecule type" value="Genomic_DNA"/>
</dbReference>
<dbReference type="RefSeq" id="WP_013619255.1">
    <property type="nucleotide sequence ID" value="NC_015164.1"/>
</dbReference>
<dbReference type="KEGG" id="bsa:Bacsa_3373"/>
<accession>F0R5Z2</accession>
<sequence>MTRLIKTDKDYASWIEELSQRYRKSQIKAATHVNSEMLQFYWSLGRDIVTLHAKSRWGDEIY</sequence>
<dbReference type="OrthoDB" id="9801263at2"/>
<evidence type="ECO:0000313" key="2">
    <source>
        <dbReference type="EMBL" id="ADY37898.1"/>
    </source>
</evidence>
<evidence type="ECO:0000313" key="3">
    <source>
        <dbReference type="Proteomes" id="UP000007486"/>
    </source>
</evidence>
<reference evidence="2 3" key="1">
    <citation type="journal article" date="2011" name="Stand. Genomic Sci.">
        <title>Complete genome sequence of Bacteroides salanitronis type strain (BL78).</title>
        <authorList>
            <person name="Gronow S."/>
            <person name="Held B."/>
            <person name="Lucas S."/>
            <person name="Lapidus A."/>
            <person name="Del Rio T.G."/>
            <person name="Nolan M."/>
            <person name="Tice H."/>
            <person name="Deshpande S."/>
            <person name="Cheng J.F."/>
            <person name="Pitluck S."/>
            <person name="Liolios K."/>
            <person name="Pagani I."/>
            <person name="Ivanova N."/>
            <person name="Mavromatis K."/>
            <person name="Pati A."/>
            <person name="Tapia R."/>
            <person name="Han C."/>
            <person name="Goodwin L."/>
            <person name="Chen A."/>
            <person name="Palaniappan K."/>
            <person name="Land M."/>
            <person name="Hauser L."/>
            <person name="Chang Y.J."/>
            <person name="Jeffries C.D."/>
            <person name="Brambilla E.M."/>
            <person name="Rohde M."/>
            <person name="Goker M."/>
            <person name="Detter J.C."/>
            <person name="Woyke T."/>
            <person name="Bristow J."/>
            <person name="Markowitz V."/>
            <person name="Hugenholtz P."/>
            <person name="Kyrpides N.C."/>
            <person name="Klenk H.P."/>
            <person name="Eisen J.A."/>
        </authorList>
    </citation>
    <scope>NUCLEOTIDE SEQUENCE [LARGE SCALE GENOMIC DNA]</scope>
    <source>
        <strain evidence="2 3">DSM 18170</strain>
    </source>
</reference>
<dbReference type="InterPro" id="IPR041527">
    <property type="entry name" value="YhcG_N"/>
</dbReference>
<proteinExistence type="predicted"/>